<reference evidence="1 2" key="1">
    <citation type="submission" date="2016-10" db="EMBL/GenBank/DDBJ databases">
        <title>Comparative genome analysis of multiple Pseudomonas spp. focuses on biocontrol and plant growth promoting traits.</title>
        <authorList>
            <person name="Tao X.-Y."/>
            <person name="Taylor C.G."/>
        </authorList>
    </citation>
    <scope>NUCLEOTIDE SEQUENCE [LARGE SCALE GENOMIC DNA]</scope>
    <source>
        <strain evidence="1 2">48H11</strain>
    </source>
</reference>
<sequence length="63" mass="7099">MNTVYVDGVYIGKAKNLGQGLLSDTDKQRIANRLWLWPQGTRTGRLEDWSSRLLGLPLEGLRA</sequence>
<proteinExistence type="predicted"/>
<dbReference type="Proteomes" id="UP000286071">
    <property type="component" value="Unassembled WGS sequence"/>
</dbReference>
<dbReference type="AlphaFoldDB" id="A0A423H445"/>
<organism evidence="1 2">
    <name type="scientific">Pseudomonas brassicacearum</name>
    <dbReference type="NCBI Taxonomy" id="930166"/>
    <lineage>
        <taxon>Bacteria</taxon>
        <taxon>Pseudomonadati</taxon>
        <taxon>Pseudomonadota</taxon>
        <taxon>Gammaproteobacteria</taxon>
        <taxon>Pseudomonadales</taxon>
        <taxon>Pseudomonadaceae</taxon>
        <taxon>Pseudomonas</taxon>
    </lineage>
</organism>
<protein>
    <submittedName>
        <fullName evidence="1">Uncharacterized protein</fullName>
    </submittedName>
</protein>
<comment type="caution">
    <text evidence="1">The sequence shown here is derived from an EMBL/GenBank/DDBJ whole genome shotgun (WGS) entry which is preliminary data.</text>
</comment>
<accession>A0A423H445</accession>
<evidence type="ECO:0000313" key="2">
    <source>
        <dbReference type="Proteomes" id="UP000286071"/>
    </source>
</evidence>
<name>A0A423H445_9PSED</name>
<evidence type="ECO:0000313" key="1">
    <source>
        <dbReference type="EMBL" id="RON07537.1"/>
    </source>
</evidence>
<dbReference type="RefSeq" id="WP_259740279.1">
    <property type="nucleotide sequence ID" value="NZ_MOBJ01000012.1"/>
</dbReference>
<dbReference type="EMBL" id="MOBJ01000012">
    <property type="protein sequence ID" value="RON07537.1"/>
    <property type="molecule type" value="Genomic_DNA"/>
</dbReference>
<gene>
    <name evidence="1" type="ORF">BK659_18530</name>
</gene>